<keyword evidence="2" id="KW-1185">Reference proteome</keyword>
<gene>
    <name evidence="1" type="ORF">NCTC12278_01394</name>
</gene>
<proteinExistence type="predicted"/>
<reference evidence="1 2" key="1">
    <citation type="submission" date="2018-06" db="EMBL/GenBank/DDBJ databases">
        <authorList>
            <consortium name="Pathogen Informatics"/>
            <person name="Doyle S."/>
        </authorList>
    </citation>
    <scope>NUCLEOTIDE SEQUENCE [LARGE SCALE GENOMIC DNA]</scope>
    <source>
        <strain evidence="1 2">NCTC12278</strain>
    </source>
</reference>
<accession>A0A2X3VSX1</accession>
<dbReference type="EMBL" id="LS483343">
    <property type="protein sequence ID" value="SQF40815.1"/>
    <property type="molecule type" value="Genomic_DNA"/>
</dbReference>
<organism evidence="1 2">
    <name type="scientific">Streptococcus ferus</name>
    <dbReference type="NCBI Taxonomy" id="1345"/>
    <lineage>
        <taxon>Bacteria</taxon>
        <taxon>Bacillati</taxon>
        <taxon>Bacillota</taxon>
        <taxon>Bacilli</taxon>
        <taxon>Lactobacillales</taxon>
        <taxon>Streptococcaceae</taxon>
        <taxon>Streptococcus</taxon>
    </lineage>
</organism>
<protein>
    <recommendedName>
        <fullName evidence="3">Phage protein</fullName>
    </recommendedName>
</protein>
<dbReference type="KEGG" id="sfer:NCTC12278_01394"/>
<evidence type="ECO:0000313" key="2">
    <source>
        <dbReference type="Proteomes" id="UP000249495"/>
    </source>
</evidence>
<dbReference type="STRING" id="1123303.GCA_000372425_00911"/>
<dbReference type="AlphaFoldDB" id="A0A2X3VSX1"/>
<dbReference type="Proteomes" id="UP000249495">
    <property type="component" value="Chromosome 1"/>
</dbReference>
<name>A0A2X3VSX1_9STRE</name>
<evidence type="ECO:0000313" key="1">
    <source>
        <dbReference type="EMBL" id="SQF40815.1"/>
    </source>
</evidence>
<sequence>MDIYDTVGSVLTGETDFREIRKQLEKEAIKAFCAPPILSDRRSIVSKYDERNTTVAASTKSSVLALTHQLDTAIEGLGGKAINSALKTHSADFDEI</sequence>
<dbReference type="RefSeq" id="WP_018030241.1">
    <property type="nucleotide sequence ID" value="NZ_CAMCCF010000024.1"/>
</dbReference>
<evidence type="ECO:0008006" key="3">
    <source>
        <dbReference type="Google" id="ProtNLM"/>
    </source>
</evidence>
<dbReference type="OrthoDB" id="2222399at2"/>